<protein>
    <submittedName>
        <fullName evidence="3">Uncharacterized protein</fullName>
    </submittedName>
</protein>
<organism evidence="3">
    <name type="scientific">Pseudictyota dubia</name>
    <dbReference type="NCBI Taxonomy" id="2749911"/>
    <lineage>
        <taxon>Eukaryota</taxon>
        <taxon>Sar</taxon>
        <taxon>Stramenopiles</taxon>
        <taxon>Ochrophyta</taxon>
        <taxon>Bacillariophyta</taxon>
        <taxon>Mediophyceae</taxon>
        <taxon>Biddulphiophycidae</taxon>
        <taxon>Eupodiscales</taxon>
        <taxon>Odontellaceae</taxon>
        <taxon>Pseudictyota</taxon>
    </lineage>
</organism>
<evidence type="ECO:0000256" key="1">
    <source>
        <dbReference type="SAM" id="MobiDB-lite"/>
    </source>
</evidence>
<reference evidence="3" key="1">
    <citation type="submission" date="2021-01" db="EMBL/GenBank/DDBJ databases">
        <authorList>
            <person name="Corre E."/>
            <person name="Pelletier E."/>
            <person name="Niang G."/>
            <person name="Scheremetjew M."/>
            <person name="Finn R."/>
            <person name="Kale V."/>
            <person name="Holt S."/>
            <person name="Cochrane G."/>
            <person name="Meng A."/>
            <person name="Brown T."/>
            <person name="Cohen L."/>
        </authorList>
    </citation>
    <scope>NUCLEOTIDE SEQUENCE</scope>
    <source>
        <strain evidence="3">CCMP147</strain>
    </source>
</reference>
<accession>A0A7R9WA13</accession>
<evidence type="ECO:0000313" key="3">
    <source>
        <dbReference type="EMBL" id="CAD8318356.1"/>
    </source>
</evidence>
<feature type="compositionally biased region" description="Low complexity" evidence="1">
    <location>
        <begin position="93"/>
        <end position="106"/>
    </location>
</feature>
<proteinExistence type="predicted"/>
<feature type="compositionally biased region" description="Basic and acidic residues" evidence="1">
    <location>
        <begin position="1"/>
        <end position="24"/>
    </location>
</feature>
<dbReference type="EMBL" id="HBED01034215">
    <property type="protein sequence ID" value="CAD8318356.1"/>
    <property type="molecule type" value="Transcribed_RNA"/>
</dbReference>
<name>A0A7R9WA13_9STRA</name>
<keyword evidence="2" id="KW-0812">Transmembrane</keyword>
<dbReference type="AlphaFoldDB" id="A0A7R9WA13"/>
<sequence length="272" mass="28677">MSSLVSKEETSIGSTKEVDEKLESEVTDGLTPKESSSGNGFFGVFKKSTNNVTTRKSRRSSSKKQQSSSVTSSTEEAMQQRKIVKAIKPPSGDAADAPTDATTATAEDAEVVDDKDIDRDAKRFALPGNAPSVEDATQQSMSEKAKKDRMDAAAAIKDEKKAKVLDEKRKAAATSIDGGADKGASTTVTKPKDSIFSVESERADQKRTVGSASLPVDAEPVEKKMKVGATGDEDETEGKSSTKSWLGGVKLVAVAAVVAVGAFVLLRAARKK</sequence>
<feature type="compositionally biased region" description="Low complexity" evidence="1">
    <location>
        <begin position="63"/>
        <end position="74"/>
    </location>
</feature>
<feature type="compositionally biased region" description="Basic and acidic residues" evidence="1">
    <location>
        <begin position="112"/>
        <end position="123"/>
    </location>
</feature>
<feature type="region of interest" description="Disordered" evidence="1">
    <location>
        <begin position="1"/>
        <end position="242"/>
    </location>
</feature>
<keyword evidence="2" id="KW-0472">Membrane</keyword>
<evidence type="ECO:0000256" key="2">
    <source>
        <dbReference type="SAM" id="Phobius"/>
    </source>
</evidence>
<feature type="compositionally biased region" description="Basic and acidic residues" evidence="1">
    <location>
        <begin position="143"/>
        <end position="170"/>
    </location>
</feature>
<keyword evidence="2" id="KW-1133">Transmembrane helix</keyword>
<feature type="transmembrane region" description="Helical" evidence="2">
    <location>
        <begin position="245"/>
        <end position="266"/>
    </location>
</feature>
<gene>
    <name evidence="3" type="ORF">TDUB1175_LOCUS17151</name>
</gene>